<dbReference type="PATRIC" id="fig|2340.3.peg.2088"/>
<dbReference type="STRING" id="2340.JV46_11320"/>
<evidence type="ECO:0000313" key="3">
    <source>
        <dbReference type="EMBL" id="KHF25468.1"/>
    </source>
</evidence>
<dbReference type="PANTHER" id="PTHR33376:SF5">
    <property type="entry name" value="EXTRACYTOPLASMIC SOLUTE RECEPTOR PROTEIN"/>
    <property type="match status" value="1"/>
</dbReference>
<dbReference type="Pfam" id="PF03480">
    <property type="entry name" value="DctP"/>
    <property type="match status" value="1"/>
</dbReference>
<dbReference type="AlphaFoldDB" id="A0A0B0H5I7"/>
<keyword evidence="1 2" id="KW-0732">Signal</keyword>
<dbReference type="InterPro" id="IPR018389">
    <property type="entry name" value="DctP_fam"/>
</dbReference>
<dbReference type="EMBL" id="JRAA01000002">
    <property type="protein sequence ID" value="KHF25468.1"/>
    <property type="molecule type" value="Genomic_DNA"/>
</dbReference>
<dbReference type="PANTHER" id="PTHR33376">
    <property type="match status" value="1"/>
</dbReference>
<organism evidence="3 4">
    <name type="scientific">Solemya velum gill symbiont</name>
    <dbReference type="NCBI Taxonomy" id="2340"/>
    <lineage>
        <taxon>Bacteria</taxon>
        <taxon>Pseudomonadati</taxon>
        <taxon>Pseudomonadota</taxon>
        <taxon>Gammaproteobacteria</taxon>
        <taxon>sulfur-oxidizing symbionts</taxon>
    </lineage>
</organism>
<keyword evidence="4" id="KW-1185">Reference proteome</keyword>
<dbReference type="Proteomes" id="UP000030856">
    <property type="component" value="Unassembled WGS sequence"/>
</dbReference>
<dbReference type="eggNOG" id="COG1638">
    <property type="taxonomic scope" value="Bacteria"/>
</dbReference>
<dbReference type="CDD" id="cd13666">
    <property type="entry name" value="PBP2_TRAP_DctP_like_1"/>
    <property type="match status" value="1"/>
</dbReference>
<sequence>MQQQTTKPPEKFMKLSRILIASAIGVSFLAFEVQAATEWNVSLWGKRRAFTENVEKLAELVEQKTKGDFKLNISYGGLSKSKENLDGISIGAFEMAQFCSFYHKDKNPTITVTELPFSKNVSLARIAEIYQKVHEHPVVAKDLARWNATLLMPTPLPQYNIVSKTDALSSLDDFNGLRVRGPGGIMGVLSKLGAVKTGVPFSEVRQSMDSGVIDAASFAPHAHLATKTYKVGKWATTNLNLGSANCPVVVNTDALNALSDTNREALLGSVNEAIAFYVDNYDNNTTGAYEKAVTEEGLNKVTFSSEQTTKLNELAESVRNDWVTNNADKFDSQALFDFTAALFAEESKLAMKARDGNTKTK</sequence>
<reference evidence="3 4" key="1">
    <citation type="journal article" date="2014" name="BMC Genomics">
        <title>The genome of the intracellular bacterium of the coastal bivalve, Solemya velum: a blueprint for thriving in and out of symbiosis.</title>
        <authorList>
            <person name="Dmytrenko O."/>
            <person name="Russell S.L."/>
            <person name="Loo W.T."/>
            <person name="Fontanez K.M."/>
            <person name="Liao L."/>
            <person name="Roeselers G."/>
            <person name="Sharma R."/>
            <person name="Stewart F.J."/>
            <person name="Newton I.L."/>
            <person name="Woyke T."/>
            <person name="Wu D."/>
            <person name="Lang J.M."/>
            <person name="Eisen J.A."/>
            <person name="Cavanaugh C.M."/>
        </authorList>
    </citation>
    <scope>NUCLEOTIDE SEQUENCE [LARGE SCALE GENOMIC DNA]</scope>
    <source>
        <strain evidence="3 4">WH</strain>
    </source>
</reference>
<dbReference type="GO" id="GO:0055085">
    <property type="term" value="P:transmembrane transport"/>
    <property type="evidence" value="ECO:0007669"/>
    <property type="project" value="InterPro"/>
</dbReference>
<proteinExistence type="predicted"/>
<evidence type="ECO:0000256" key="1">
    <source>
        <dbReference type="ARBA" id="ARBA00022729"/>
    </source>
</evidence>
<feature type="chain" id="PRO_5002073644" evidence="2">
    <location>
        <begin position="36"/>
        <end position="361"/>
    </location>
</feature>
<evidence type="ECO:0000256" key="2">
    <source>
        <dbReference type="SAM" id="SignalP"/>
    </source>
</evidence>
<protein>
    <submittedName>
        <fullName evidence="3">TRAP-type C4-dicarboxylate transporter DctPQM, subunit P2</fullName>
    </submittedName>
</protein>
<accession>A0A0B0H5I7</accession>
<evidence type="ECO:0000313" key="4">
    <source>
        <dbReference type="Proteomes" id="UP000030856"/>
    </source>
</evidence>
<comment type="caution">
    <text evidence="3">The sequence shown here is derived from an EMBL/GenBank/DDBJ whole genome shotgun (WGS) entry which is preliminary data.</text>
</comment>
<gene>
    <name evidence="3" type="primary">dctP2</name>
    <name evidence="3" type="ORF">JV46_11320</name>
</gene>
<dbReference type="Gene3D" id="3.40.190.170">
    <property type="entry name" value="Bacterial extracellular solute-binding protein, family 7"/>
    <property type="match status" value="1"/>
</dbReference>
<dbReference type="NCBIfam" id="NF037995">
    <property type="entry name" value="TRAP_S1"/>
    <property type="match status" value="1"/>
</dbReference>
<name>A0A0B0H5I7_SOVGS</name>
<feature type="signal peptide" evidence="2">
    <location>
        <begin position="1"/>
        <end position="35"/>
    </location>
</feature>
<dbReference type="InterPro" id="IPR038404">
    <property type="entry name" value="TRAP_DctP_sf"/>
</dbReference>